<keyword evidence="7" id="KW-0274">FAD</keyword>
<comment type="catalytic activity">
    <reaction evidence="14">
        <text>L-lysine + NADPH + O2 = N(6)-hydroxy-L-lysine + NADP(+) + H2O</text>
        <dbReference type="Rhea" id="RHEA:23228"/>
        <dbReference type="ChEBI" id="CHEBI:15377"/>
        <dbReference type="ChEBI" id="CHEBI:15379"/>
        <dbReference type="ChEBI" id="CHEBI:32551"/>
        <dbReference type="ChEBI" id="CHEBI:57783"/>
        <dbReference type="ChEBI" id="CHEBI:57820"/>
        <dbReference type="ChEBI" id="CHEBI:58349"/>
        <dbReference type="EC" id="1.14.13.59"/>
    </reaction>
</comment>
<comment type="pathway">
    <text evidence="2">Siderophore biosynthesis.</text>
</comment>
<proteinExistence type="inferred from homology"/>
<dbReference type="Proteomes" id="UP000030528">
    <property type="component" value="Unassembled WGS sequence"/>
</dbReference>
<gene>
    <name evidence="15" type="ORF">N781_00060</name>
</gene>
<dbReference type="AlphaFoldDB" id="A0A0A5ICS9"/>
<accession>A0A0A5ICS9</accession>
<keyword evidence="15" id="KW-0503">Monooxygenase</keyword>
<reference evidence="15 16" key="1">
    <citation type="submission" date="2013-08" db="EMBL/GenBank/DDBJ databases">
        <authorList>
            <person name="Huang J."/>
            <person name="Wang G."/>
        </authorList>
    </citation>
    <scope>NUCLEOTIDE SEQUENCE [LARGE SCALE GENOMIC DNA]</scope>
    <source>
        <strain evidence="15 16">JSM 076056</strain>
    </source>
</reference>
<name>A0A0A5ICS9_9BACI</name>
<sequence>MKPIQYDLIGIGIGPFNLGLAALAEETDEVNGIFFDETPDMDWHPGMLIEGTDLQVAFIADLVTFANPRSEYTFLNYLHTKRRLYTFFFFQKMEIPRAEYNEYVQWVASKLSNLHFGKRVMDVREKEQEGETYFEVVVYDSATEEETVYHSRHVVIGTGSKPVLFDSTSELSENDVIHSSQYVYKREEILKGKRITVIGSGQSASEIFADLLHRQQESGYQLNWFTRSVGIFQLDTSKLPQEFFSPDYIDYFNALTYEERKEVLPHLDTLQNGVDQSTLNDIYDTLYQRSVKERDLPITIQPATELKDVVQHGDGSYELTCHQWQTNETFKIVTDKVIMATGYAPNIPQWLIDRFGSDLIFEDEEQRLFKVGRDCEIKRQSPASNKLFTTTNISHAHGTGANNLGLAVNRNVKIINTVAKKEVYLEGHDTIFQQFRMENK</sequence>
<dbReference type="eggNOG" id="COG3486">
    <property type="taxonomic scope" value="Bacteria"/>
</dbReference>
<keyword evidence="8" id="KW-0521">NADP</keyword>
<dbReference type="EMBL" id="AVPE01000001">
    <property type="protein sequence ID" value="KGX93652.1"/>
    <property type="molecule type" value="Genomic_DNA"/>
</dbReference>
<dbReference type="SUPFAM" id="SSF51905">
    <property type="entry name" value="FAD/NAD(P)-binding domain"/>
    <property type="match status" value="2"/>
</dbReference>
<dbReference type="GO" id="GO:0047091">
    <property type="term" value="F:L-lysine 6-monooxygenase (NADPH) activity"/>
    <property type="evidence" value="ECO:0007669"/>
    <property type="project" value="UniProtKB-EC"/>
</dbReference>
<evidence type="ECO:0000313" key="16">
    <source>
        <dbReference type="Proteomes" id="UP000030528"/>
    </source>
</evidence>
<dbReference type="EC" id="1.14.13.59" evidence="4"/>
<dbReference type="RefSeq" id="WP_026799257.1">
    <property type="nucleotide sequence ID" value="NZ_AULI01000001.1"/>
</dbReference>
<dbReference type="PANTHER" id="PTHR42802:SF1">
    <property type="entry name" value="L-ORNITHINE N(5)-MONOOXYGENASE"/>
    <property type="match status" value="1"/>
</dbReference>
<evidence type="ECO:0000256" key="10">
    <source>
        <dbReference type="ARBA" id="ARBA00029939"/>
    </source>
</evidence>
<evidence type="ECO:0000256" key="11">
    <source>
        <dbReference type="ARBA" id="ARBA00031158"/>
    </source>
</evidence>
<evidence type="ECO:0000256" key="2">
    <source>
        <dbReference type="ARBA" id="ARBA00004924"/>
    </source>
</evidence>
<evidence type="ECO:0000256" key="6">
    <source>
        <dbReference type="ARBA" id="ARBA00022630"/>
    </source>
</evidence>
<dbReference type="InterPro" id="IPR025700">
    <property type="entry name" value="Lys/Orn_oxygenase"/>
</dbReference>
<evidence type="ECO:0000256" key="9">
    <source>
        <dbReference type="ARBA" id="ARBA00023002"/>
    </source>
</evidence>
<evidence type="ECO:0000313" key="15">
    <source>
        <dbReference type="EMBL" id="KGX93652.1"/>
    </source>
</evidence>
<dbReference type="InterPro" id="IPR036188">
    <property type="entry name" value="FAD/NAD-bd_sf"/>
</dbReference>
<evidence type="ECO:0000256" key="14">
    <source>
        <dbReference type="ARBA" id="ARBA00048407"/>
    </source>
</evidence>
<dbReference type="PRINTS" id="PR00368">
    <property type="entry name" value="FADPNR"/>
</dbReference>
<keyword evidence="16" id="KW-1185">Reference proteome</keyword>
<evidence type="ECO:0000256" key="13">
    <source>
        <dbReference type="ARBA" id="ARBA00032738"/>
    </source>
</evidence>
<organism evidence="15 16">
    <name type="scientific">Pontibacillus halophilus JSM 076056 = DSM 19796</name>
    <dbReference type="NCBI Taxonomy" id="1385510"/>
    <lineage>
        <taxon>Bacteria</taxon>
        <taxon>Bacillati</taxon>
        <taxon>Bacillota</taxon>
        <taxon>Bacilli</taxon>
        <taxon>Bacillales</taxon>
        <taxon>Bacillaceae</taxon>
        <taxon>Pontibacillus</taxon>
    </lineage>
</organism>
<comment type="cofactor">
    <cofactor evidence="1">
        <name>FAD</name>
        <dbReference type="ChEBI" id="CHEBI:57692"/>
    </cofactor>
</comment>
<evidence type="ECO:0000256" key="5">
    <source>
        <dbReference type="ARBA" id="ARBA00016406"/>
    </source>
</evidence>
<evidence type="ECO:0000256" key="7">
    <source>
        <dbReference type="ARBA" id="ARBA00022827"/>
    </source>
</evidence>
<dbReference type="Pfam" id="PF13434">
    <property type="entry name" value="Lys_Orn_oxgnase"/>
    <property type="match status" value="1"/>
</dbReference>
<dbReference type="PANTHER" id="PTHR42802">
    <property type="entry name" value="MONOOXYGENASE"/>
    <property type="match status" value="1"/>
</dbReference>
<comment type="caution">
    <text evidence="15">The sequence shown here is derived from an EMBL/GenBank/DDBJ whole genome shotgun (WGS) entry which is preliminary data.</text>
</comment>
<dbReference type="Gene3D" id="3.50.50.60">
    <property type="entry name" value="FAD/NAD(P)-binding domain"/>
    <property type="match status" value="1"/>
</dbReference>
<dbReference type="OrthoDB" id="7527071at2"/>
<keyword evidence="6" id="KW-0285">Flavoprotein</keyword>
<comment type="similarity">
    <text evidence="3">Belongs to the lysine N(6)-hydroxylase/L-ornithine N(5)-oxygenase family.</text>
</comment>
<evidence type="ECO:0000256" key="3">
    <source>
        <dbReference type="ARBA" id="ARBA00007588"/>
    </source>
</evidence>
<evidence type="ECO:0000256" key="4">
    <source>
        <dbReference type="ARBA" id="ARBA00013076"/>
    </source>
</evidence>
<evidence type="ECO:0000256" key="8">
    <source>
        <dbReference type="ARBA" id="ARBA00022857"/>
    </source>
</evidence>
<dbReference type="STRING" id="1385510.GCA_000425205_00468"/>
<evidence type="ECO:0000256" key="1">
    <source>
        <dbReference type="ARBA" id="ARBA00001974"/>
    </source>
</evidence>
<evidence type="ECO:0000256" key="12">
    <source>
        <dbReference type="ARBA" id="ARBA00032493"/>
    </source>
</evidence>
<keyword evidence="9" id="KW-0560">Oxidoreductase</keyword>
<protein>
    <recommendedName>
        <fullName evidence="5">L-lysine N6-monooxygenase MbtG</fullName>
        <ecNumber evidence="4">1.14.13.59</ecNumber>
    </recommendedName>
    <alternativeName>
        <fullName evidence="13">Lysine 6-N-hydroxylase</fullName>
    </alternativeName>
    <alternativeName>
        <fullName evidence="12">Lysine N6-hydroxylase</fullName>
    </alternativeName>
    <alternativeName>
        <fullName evidence="10">Lysine-N-oxygenase</fullName>
    </alternativeName>
    <alternativeName>
        <fullName evidence="11">Mycobactin synthase protein G</fullName>
    </alternativeName>
</protein>